<evidence type="ECO:0000259" key="1">
    <source>
        <dbReference type="Pfam" id="PF18371"/>
    </source>
</evidence>
<dbReference type="Gene3D" id="3.40.30.10">
    <property type="entry name" value="Glutaredoxin"/>
    <property type="match status" value="1"/>
</dbReference>
<dbReference type="InterPro" id="IPR042568">
    <property type="entry name" value="QSOX_FAD-bd_sf"/>
</dbReference>
<dbReference type="Pfam" id="PF18371">
    <property type="entry name" value="FAD_SOX"/>
    <property type="match status" value="1"/>
</dbReference>
<dbReference type="InterPro" id="IPR036774">
    <property type="entry name" value="ERV/ALR_sulphydryl_oxid_sf"/>
</dbReference>
<name>A0ABN7SS52_OIKDI</name>
<dbReference type="EMBL" id="OU015566">
    <property type="protein sequence ID" value="CAG5105546.1"/>
    <property type="molecule type" value="Genomic_DNA"/>
</dbReference>
<gene>
    <name evidence="2" type="ORF">OKIOD_LOCUS10988</name>
</gene>
<evidence type="ECO:0000313" key="2">
    <source>
        <dbReference type="EMBL" id="CAG5105546.1"/>
    </source>
</evidence>
<dbReference type="InterPro" id="IPR039798">
    <property type="entry name" value="Sulfhydryl_oxidase"/>
</dbReference>
<dbReference type="SUPFAM" id="SSF69000">
    <property type="entry name" value="FAD-dependent thiol oxidase"/>
    <property type="match status" value="1"/>
</dbReference>
<keyword evidence="3" id="KW-1185">Reference proteome</keyword>
<evidence type="ECO:0000313" key="3">
    <source>
        <dbReference type="Proteomes" id="UP001158576"/>
    </source>
</evidence>
<sequence>MDQSKLPTKPIKVETMEEVIRNANENEIVAVFFEEKKDLTMRTILLDHAGYKNIQFRRLNLKEASTKEFIKKIYGTAADDEPFCMIWKNGEIAEIIRYPGFAKRAFIRKKLRSYDIEAPEYVLLDNEIEAEKRLKPQNAVNTDVVDHTKLYHQDFESALFQMLKREMFAVETFNEDESTTLKSFLNYLNKYYPARPLIKAFLTRFEDDINQFKGKLDQQMYKHFIRRADGSVGAYLPAKERYVGCADGVLYLNNLHNAVNERIRGSKTDDPLFPKKFWPSEGMTDDEILAHLIQFYSKENLSSDFVLATTQDEAIALHYKDGAWKDEL</sequence>
<protein>
    <submittedName>
        <fullName evidence="2">Oidioi.mRNA.OKI2018_I69.chr1.g2223.t1.cds</fullName>
    </submittedName>
</protein>
<dbReference type="Gene3D" id="1.20.120.1960">
    <property type="entry name" value="QSOX sulfhydryl oxidase domain"/>
    <property type="match status" value="1"/>
</dbReference>
<dbReference type="PANTHER" id="PTHR22897">
    <property type="entry name" value="QUIESCIN Q6-RELATED SULFHYDRYL OXIDASE"/>
    <property type="match status" value="1"/>
</dbReference>
<organism evidence="2 3">
    <name type="scientific">Oikopleura dioica</name>
    <name type="common">Tunicate</name>
    <dbReference type="NCBI Taxonomy" id="34765"/>
    <lineage>
        <taxon>Eukaryota</taxon>
        <taxon>Metazoa</taxon>
        <taxon>Chordata</taxon>
        <taxon>Tunicata</taxon>
        <taxon>Appendicularia</taxon>
        <taxon>Copelata</taxon>
        <taxon>Oikopleuridae</taxon>
        <taxon>Oikopleura</taxon>
    </lineage>
</organism>
<feature type="domain" description="Sulfhydryl oxidase flavin adenine dinucleotide (FAD) binding" evidence="1">
    <location>
        <begin position="146"/>
        <end position="246"/>
    </location>
</feature>
<dbReference type="InterPro" id="IPR040986">
    <property type="entry name" value="QSOX_FAD-bd_dom"/>
</dbReference>
<dbReference type="PANTHER" id="PTHR22897:SF8">
    <property type="entry name" value="SULFHYDRYL OXIDASE"/>
    <property type="match status" value="1"/>
</dbReference>
<dbReference type="Proteomes" id="UP001158576">
    <property type="component" value="Chromosome 1"/>
</dbReference>
<reference evidence="2 3" key="1">
    <citation type="submission" date="2021-04" db="EMBL/GenBank/DDBJ databases">
        <authorList>
            <person name="Bliznina A."/>
        </authorList>
    </citation>
    <scope>NUCLEOTIDE SEQUENCE [LARGE SCALE GENOMIC DNA]</scope>
</reference>
<accession>A0ABN7SS52</accession>
<proteinExistence type="predicted"/>